<keyword evidence="6" id="KW-0539">Nucleus</keyword>
<dbReference type="PANTHER" id="PTHR46951">
    <property type="entry name" value="BED-TYPE DOMAIN-CONTAINING PROTEIN"/>
    <property type="match status" value="1"/>
</dbReference>
<dbReference type="PROSITE" id="PS50808">
    <property type="entry name" value="ZF_BED"/>
    <property type="match status" value="1"/>
</dbReference>
<evidence type="ECO:0000313" key="12">
    <source>
        <dbReference type="Proteomes" id="UP000251960"/>
    </source>
</evidence>
<feature type="coiled-coil region" evidence="8">
    <location>
        <begin position="80"/>
        <end position="111"/>
    </location>
</feature>
<keyword evidence="5" id="KW-0238">DNA-binding</keyword>
<dbReference type="GO" id="GO:0008270">
    <property type="term" value="F:zinc ion binding"/>
    <property type="evidence" value="ECO:0007669"/>
    <property type="project" value="UniProtKB-KW"/>
</dbReference>
<gene>
    <name evidence="11" type="ORF">Zm00014a_026995</name>
</gene>
<comment type="caution">
    <text evidence="11">The sequence shown here is derived from an EMBL/GenBank/DDBJ whole genome shotgun (WGS) entry which is preliminary data.</text>
</comment>
<evidence type="ECO:0000256" key="5">
    <source>
        <dbReference type="ARBA" id="ARBA00023125"/>
    </source>
</evidence>
<dbReference type="ExpressionAtlas" id="A0A3L6F2Q3">
    <property type="expression patterns" value="baseline"/>
</dbReference>
<accession>A0A3L6F2Q3</accession>
<comment type="subcellular location">
    <subcellularLocation>
        <location evidence="1">Nucleus</location>
    </subcellularLocation>
</comment>
<keyword evidence="3 7" id="KW-0863">Zinc-finger</keyword>
<name>A0A3L6F2Q3_MAIZE</name>
<dbReference type="PANTHER" id="PTHR46951:SF2">
    <property type="entry name" value="BED-TYPE DOMAIN-CONTAINING PROTEIN"/>
    <property type="match status" value="1"/>
</dbReference>
<dbReference type="EMBL" id="NCVQ01000005">
    <property type="protein sequence ID" value="PWZ27309.1"/>
    <property type="molecule type" value="Genomic_DNA"/>
</dbReference>
<dbReference type="AlphaFoldDB" id="A0A3L6F2Q3"/>
<organism evidence="11 12">
    <name type="scientific">Zea mays</name>
    <name type="common">Maize</name>
    <dbReference type="NCBI Taxonomy" id="4577"/>
    <lineage>
        <taxon>Eukaryota</taxon>
        <taxon>Viridiplantae</taxon>
        <taxon>Streptophyta</taxon>
        <taxon>Embryophyta</taxon>
        <taxon>Tracheophyta</taxon>
        <taxon>Spermatophyta</taxon>
        <taxon>Magnoliopsida</taxon>
        <taxon>Liliopsida</taxon>
        <taxon>Poales</taxon>
        <taxon>Poaceae</taxon>
        <taxon>PACMAD clade</taxon>
        <taxon>Panicoideae</taxon>
        <taxon>Andropogonodae</taxon>
        <taxon>Andropogoneae</taxon>
        <taxon>Tripsacinae</taxon>
        <taxon>Zea</taxon>
    </lineage>
</organism>
<feature type="compositionally biased region" description="Acidic residues" evidence="9">
    <location>
        <begin position="461"/>
        <end position="484"/>
    </location>
</feature>
<keyword evidence="2" id="KW-0479">Metal-binding</keyword>
<evidence type="ECO:0000256" key="8">
    <source>
        <dbReference type="SAM" id="Coils"/>
    </source>
</evidence>
<feature type="region of interest" description="Disordered" evidence="9">
    <location>
        <begin position="460"/>
        <end position="484"/>
    </location>
</feature>
<dbReference type="Pfam" id="PF05699">
    <property type="entry name" value="Dimer_Tnp_hAT"/>
    <property type="match status" value="1"/>
</dbReference>
<protein>
    <recommendedName>
        <fullName evidence="10">BED-type domain-containing protein</fullName>
    </recommendedName>
</protein>
<proteinExistence type="predicted"/>
<evidence type="ECO:0000259" key="10">
    <source>
        <dbReference type="PROSITE" id="PS50808"/>
    </source>
</evidence>
<keyword evidence="4" id="KW-0862">Zinc</keyword>
<dbReference type="InterPro" id="IPR003656">
    <property type="entry name" value="Znf_BED"/>
</dbReference>
<dbReference type="InterPro" id="IPR008906">
    <property type="entry name" value="HATC_C_dom"/>
</dbReference>
<dbReference type="Proteomes" id="UP000251960">
    <property type="component" value="Chromosome 4"/>
</dbReference>
<evidence type="ECO:0000256" key="3">
    <source>
        <dbReference type="ARBA" id="ARBA00022771"/>
    </source>
</evidence>
<dbReference type="InterPro" id="IPR012337">
    <property type="entry name" value="RNaseH-like_sf"/>
</dbReference>
<feature type="domain" description="BED-type" evidence="10">
    <location>
        <begin position="23"/>
        <end position="80"/>
    </location>
</feature>
<sequence length="484" mass="55654">MSSETAAAPSETEAARANLLKRNSDDVGWEYGVLVDANNKDKVKCKFCDKEMRGGIYRLKEHLAHVGKNVKKCTSATPQALEAKEKCKKAIEAAKRKREEKTVRELELREEVNVSRVGEESEEVTCVGSSQPHKLGPIDKWTRAIDPTKADSFKQQQLNKELWKEREHEVHKFIARWAYNHGIPFNACDNDEFKQMCEAIGQFGPGLTPPTQDAFRGSLLEEEYERTKCLLQEREAEKMKNGCSIMTDACYANPSIFDEPKMNEAFISCVEQFYYHDEDQQEQAANFELKKFQNREGPFSKKLARTFQNYDYNPASWWRLYGTETPALQKMATRILSLTSSSSGCERNWSGFEGIHTKKRNRLTTTRLNKLVYIQFNNRLMNNREKIKSKKITDVLLSSDTTEAQGFLQEGGDDCAQVVFRDEEEDEMEGTGIPWSVIGEAVGAEEQLEPRRSARVRELYEGEEFESEEEEYEDEDLCYSEDEI</sequence>
<dbReference type="GO" id="GO:0003677">
    <property type="term" value="F:DNA binding"/>
    <property type="evidence" value="ECO:0007669"/>
    <property type="project" value="UniProtKB-KW"/>
</dbReference>
<evidence type="ECO:0000256" key="6">
    <source>
        <dbReference type="ARBA" id="ARBA00023242"/>
    </source>
</evidence>
<dbReference type="GO" id="GO:0005634">
    <property type="term" value="C:nucleus"/>
    <property type="evidence" value="ECO:0007669"/>
    <property type="project" value="UniProtKB-SubCell"/>
</dbReference>
<dbReference type="SUPFAM" id="SSF53098">
    <property type="entry name" value="Ribonuclease H-like"/>
    <property type="match status" value="1"/>
</dbReference>
<evidence type="ECO:0000256" key="7">
    <source>
        <dbReference type="PROSITE-ProRule" id="PRU00027"/>
    </source>
</evidence>
<evidence type="ECO:0000256" key="9">
    <source>
        <dbReference type="SAM" id="MobiDB-lite"/>
    </source>
</evidence>
<reference evidence="11 12" key="1">
    <citation type="journal article" date="2018" name="Nat. Genet.">
        <title>Extensive intraspecific gene order and gene structural variations between Mo17 and other maize genomes.</title>
        <authorList>
            <person name="Sun S."/>
            <person name="Zhou Y."/>
            <person name="Chen J."/>
            <person name="Shi J."/>
            <person name="Zhao H."/>
            <person name="Zhao H."/>
            <person name="Song W."/>
            <person name="Zhang M."/>
            <person name="Cui Y."/>
            <person name="Dong X."/>
            <person name="Liu H."/>
            <person name="Ma X."/>
            <person name="Jiao Y."/>
            <person name="Wang B."/>
            <person name="Wei X."/>
            <person name="Stein J.C."/>
            <person name="Glaubitz J.C."/>
            <person name="Lu F."/>
            <person name="Yu G."/>
            <person name="Liang C."/>
            <person name="Fengler K."/>
            <person name="Li B."/>
            <person name="Rafalski A."/>
            <person name="Schnable P.S."/>
            <person name="Ware D.H."/>
            <person name="Buckler E.S."/>
            <person name="Lai J."/>
        </authorList>
    </citation>
    <scope>NUCLEOTIDE SEQUENCE [LARGE SCALE GENOMIC DNA]</scope>
    <source>
        <strain evidence="12">cv. Missouri 17</strain>
        <tissue evidence="11">Seedling</tissue>
    </source>
</reference>
<evidence type="ECO:0000256" key="2">
    <source>
        <dbReference type="ARBA" id="ARBA00022723"/>
    </source>
</evidence>
<evidence type="ECO:0000313" key="11">
    <source>
        <dbReference type="EMBL" id="PWZ27309.1"/>
    </source>
</evidence>
<keyword evidence="8" id="KW-0175">Coiled coil</keyword>
<evidence type="ECO:0000256" key="4">
    <source>
        <dbReference type="ARBA" id="ARBA00022833"/>
    </source>
</evidence>
<dbReference type="GO" id="GO:0046983">
    <property type="term" value="F:protein dimerization activity"/>
    <property type="evidence" value="ECO:0007669"/>
    <property type="project" value="InterPro"/>
</dbReference>
<evidence type="ECO:0000256" key="1">
    <source>
        <dbReference type="ARBA" id="ARBA00004123"/>
    </source>
</evidence>